<evidence type="ECO:0000256" key="1">
    <source>
        <dbReference type="ARBA" id="ARBA00006484"/>
    </source>
</evidence>
<dbReference type="PROSITE" id="PS00061">
    <property type="entry name" value="ADH_SHORT"/>
    <property type="match status" value="1"/>
</dbReference>
<dbReference type="FunFam" id="3.40.50.720:FF:000047">
    <property type="entry name" value="NADP-dependent L-serine/L-allo-threonine dehydrogenase"/>
    <property type="match status" value="1"/>
</dbReference>
<keyword evidence="5" id="KW-1185">Reference proteome</keyword>
<dbReference type="InterPro" id="IPR020904">
    <property type="entry name" value="Sc_DH/Rdtase_CS"/>
</dbReference>
<dbReference type="PRINTS" id="PR00080">
    <property type="entry name" value="SDRFAMILY"/>
</dbReference>
<evidence type="ECO:0000256" key="3">
    <source>
        <dbReference type="RuleBase" id="RU000363"/>
    </source>
</evidence>
<keyword evidence="2" id="KW-0560">Oxidoreductase</keyword>
<reference evidence="4 5" key="1">
    <citation type="submission" date="2019-11" db="EMBL/GenBank/DDBJ databases">
        <title>Lactobacillus sp. nov. CRM56-3, isolated from fermented tea leaves.</title>
        <authorList>
            <person name="Phuengjayaem S."/>
            <person name="Tanasupawat S."/>
        </authorList>
    </citation>
    <scope>NUCLEOTIDE SEQUENCE [LARGE SCALE GENOMIC DNA]</scope>
    <source>
        <strain evidence="4 5">CRM56-3</strain>
    </source>
</reference>
<dbReference type="PRINTS" id="PR00081">
    <property type="entry name" value="GDHRDH"/>
</dbReference>
<comment type="caution">
    <text evidence="4">The sequence shown here is derived from an EMBL/GenBank/DDBJ whole genome shotgun (WGS) entry which is preliminary data.</text>
</comment>
<dbReference type="Gene3D" id="3.40.50.720">
    <property type="entry name" value="NAD(P)-binding Rossmann-like Domain"/>
    <property type="match status" value="1"/>
</dbReference>
<evidence type="ECO:0000313" key="5">
    <source>
        <dbReference type="Proteomes" id="UP000466388"/>
    </source>
</evidence>
<protein>
    <submittedName>
        <fullName evidence="4">SDR family NAD(P)-dependent oxidoreductase</fullName>
    </submittedName>
</protein>
<sequence>MPNKNYIESKVVIIMGASSGIGEATARRLAKDGAKVIISARREDRLEKLADSLSAYNVKYQVGDVRVFEDVQAVINTAMTEYGRIDVLYNNAGIMPLNPLSKLRLDEWQAMLDTNIMGVLNGIAAVLPIMEKQGSGQILATDSVAGHVVEQTSAVYAGTKFAVRAIMEGLRKEEKDMGIRSTIISPGLVDTELYTTVDDEDTQAYLKQKAKIDGLGLNPETVANAVAYAINQPEGATVTEVFIRPTRQEG</sequence>
<dbReference type="RefSeq" id="WP_155431205.1">
    <property type="nucleotide sequence ID" value="NZ_WNJO01000004.1"/>
</dbReference>
<dbReference type="PANTHER" id="PTHR43115">
    <property type="entry name" value="DEHYDROGENASE/REDUCTASE SDR FAMILY MEMBER 11"/>
    <property type="match status" value="1"/>
</dbReference>
<dbReference type="Pfam" id="PF00106">
    <property type="entry name" value="adh_short"/>
    <property type="match status" value="1"/>
</dbReference>
<accession>A0A7X3C2K8</accession>
<gene>
    <name evidence="4" type="ORF">GM612_04585</name>
</gene>
<organism evidence="4 5">
    <name type="scientific">Secundilactobacillus folii</name>
    <dbReference type="NCBI Taxonomy" id="2678357"/>
    <lineage>
        <taxon>Bacteria</taxon>
        <taxon>Bacillati</taxon>
        <taxon>Bacillota</taxon>
        <taxon>Bacilli</taxon>
        <taxon>Lactobacillales</taxon>
        <taxon>Lactobacillaceae</taxon>
        <taxon>Secundilactobacillus</taxon>
    </lineage>
</organism>
<proteinExistence type="inferred from homology"/>
<dbReference type="SUPFAM" id="SSF51735">
    <property type="entry name" value="NAD(P)-binding Rossmann-fold domains"/>
    <property type="match status" value="1"/>
</dbReference>
<dbReference type="EMBL" id="WNJO01000004">
    <property type="protein sequence ID" value="MTV81927.1"/>
    <property type="molecule type" value="Genomic_DNA"/>
</dbReference>
<dbReference type="GO" id="GO:0016616">
    <property type="term" value="F:oxidoreductase activity, acting on the CH-OH group of donors, NAD or NADP as acceptor"/>
    <property type="evidence" value="ECO:0007669"/>
    <property type="project" value="UniProtKB-ARBA"/>
</dbReference>
<dbReference type="InterPro" id="IPR036291">
    <property type="entry name" value="NAD(P)-bd_dom_sf"/>
</dbReference>
<evidence type="ECO:0000313" key="4">
    <source>
        <dbReference type="EMBL" id="MTV81927.1"/>
    </source>
</evidence>
<evidence type="ECO:0000256" key="2">
    <source>
        <dbReference type="ARBA" id="ARBA00023002"/>
    </source>
</evidence>
<dbReference type="PANTHER" id="PTHR43115:SF4">
    <property type="entry name" value="DEHYDROGENASE_REDUCTASE SDR FAMILY MEMBER 11"/>
    <property type="match status" value="1"/>
</dbReference>
<dbReference type="Proteomes" id="UP000466388">
    <property type="component" value="Unassembled WGS sequence"/>
</dbReference>
<comment type="similarity">
    <text evidence="1 3">Belongs to the short-chain dehydrogenases/reductases (SDR) family.</text>
</comment>
<name>A0A7X3C2K8_9LACO</name>
<dbReference type="InterPro" id="IPR002347">
    <property type="entry name" value="SDR_fam"/>
</dbReference>
<dbReference type="AlphaFoldDB" id="A0A7X3C2K8"/>